<accession>X1V214</accession>
<keyword evidence="1" id="KW-0677">Repeat</keyword>
<reference evidence="4" key="1">
    <citation type="journal article" date="2014" name="Front. Microbiol.">
        <title>High frequency of phylogenetically diverse reductive dehalogenase-homologous genes in deep subseafloor sedimentary metagenomes.</title>
        <authorList>
            <person name="Kawai M."/>
            <person name="Futagami T."/>
            <person name="Toyoda A."/>
            <person name="Takaki Y."/>
            <person name="Nishi S."/>
            <person name="Hori S."/>
            <person name="Arai W."/>
            <person name="Tsubouchi T."/>
            <person name="Morono Y."/>
            <person name="Uchiyama I."/>
            <person name="Ito T."/>
            <person name="Fujiyama A."/>
            <person name="Inagaki F."/>
            <person name="Takami H."/>
        </authorList>
    </citation>
    <scope>NUCLEOTIDE SEQUENCE</scope>
    <source>
        <strain evidence="4">Expedition CK06-06</strain>
    </source>
</reference>
<evidence type="ECO:0000313" key="4">
    <source>
        <dbReference type="EMBL" id="GAJ06201.1"/>
    </source>
</evidence>
<sequence length="173" mass="20345">MKKNIIIFSIFAFAILIVYSNTFKASFHYDDSVNITKNKHIQIDELNWQSIKGTWFAGGERGDIYHPILYRPVAMCSLALNYYFHELEVFWYHVVNTLVHIITSIFLFLFIKQVLLLPKLREKYGDYAVHIAGLATLLWALNPVQLTNVTYIVQRQNSLCGMFYIIAMYFYIR</sequence>
<dbReference type="GO" id="GO:0030968">
    <property type="term" value="P:endoplasmic reticulum unfolded protein response"/>
    <property type="evidence" value="ECO:0007669"/>
    <property type="project" value="TreeGrafter"/>
</dbReference>
<evidence type="ECO:0000256" key="1">
    <source>
        <dbReference type="ARBA" id="ARBA00022737"/>
    </source>
</evidence>
<protein>
    <recommendedName>
        <fullName evidence="5">Glycosyltransferase RgtA/B/C/D-like domain-containing protein</fullName>
    </recommendedName>
</protein>
<organism evidence="4">
    <name type="scientific">marine sediment metagenome</name>
    <dbReference type="NCBI Taxonomy" id="412755"/>
    <lineage>
        <taxon>unclassified sequences</taxon>
        <taxon>metagenomes</taxon>
        <taxon>ecological metagenomes</taxon>
    </lineage>
</organism>
<dbReference type="PANTHER" id="PTHR44227">
    <property type="match status" value="1"/>
</dbReference>
<dbReference type="InterPro" id="IPR052346">
    <property type="entry name" value="O-mannosyl-transferase_TMTC"/>
</dbReference>
<gene>
    <name evidence="4" type="ORF">S12H4_46899</name>
</gene>
<keyword evidence="2" id="KW-0802">TPR repeat</keyword>
<dbReference type="EMBL" id="BARW01029138">
    <property type="protein sequence ID" value="GAJ06201.1"/>
    <property type="molecule type" value="Genomic_DNA"/>
</dbReference>
<dbReference type="GO" id="GO:0005783">
    <property type="term" value="C:endoplasmic reticulum"/>
    <property type="evidence" value="ECO:0007669"/>
    <property type="project" value="TreeGrafter"/>
</dbReference>
<feature type="transmembrane region" description="Helical" evidence="3">
    <location>
        <begin position="124"/>
        <end position="141"/>
    </location>
</feature>
<evidence type="ECO:0000256" key="3">
    <source>
        <dbReference type="SAM" id="Phobius"/>
    </source>
</evidence>
<name>X1V214_9ZZZZ</name>
<dbReference type="GO" id="GO:0000030">
    <property type="term" value="F:mannosyltransferase activity"/>
    <property type="evidence" value="ECO:0007669"/>
    <property type="project" value="TreeGrafter"/>
</dbReference>
<evidence type="ECO:0000256" key="2">
    <source>
        <dbReference type="ARBA" id="ARBA00022803"/>
    </source>
</evidence>
<feature type="transmembrane region" description="Helical" evidence="3">
    <location>
        <begin position="90"/>
        <end position="112"/>
    </location>
</feature>
<dbReference type="PANTHER" id="PTHR44227:SF3">
    <property type="entry name" value="PROTEIN O-MANNOSYL-TRANSFERASE TMTC4"/>
    <property type="match status" value="1"/>
</dbReference>
<feature type="non-terminal residue" evidence="4">
    <location>
        <position position="173"/>
    </location>
</feature>
<comment type="caution">
    <text evidence="4">The sequence shown here is derived from an EMBL/GenBank/DDBJ whole genome shotgun (WGS) entry which is preliminary data.</text>
</comment>
<feature type="transmembrane region" description="Helical" evidence="3">
    <location>
        <begin position="153"/>
        <end position="172"/>
    </location>
</feature>
<evidence type="ECO:0008006" key="5">
    <source>
        <dbReference type="Google" id="ProtNLM"/>
    </source>
</evidence>
<proteinExistence type="predicted"/>
<dbReference type="GO" id="GO:0035269">
    <property type="term" value="P:protein O-linked glycosylation via mannose"/>
    <property type="evidence" value="ECO:0007669"/>
    <property type="project" value="TreeGrafter"/>
</dbReference>
<dbReference type="AlphaFoldDB" id="X1V214"/>
<keyword evidence="3" id="KW-1133">Transmembrane helix</keyword>
<keyword evidence="3" id="KW-0812">Transmembrane</keyword>
<keyword evidence="3" id="KW-0472">Membrane</keyword>